<sequence length="68" mass="7295">MDLEAADLDGDGIVGAADFVLYKLKEMGKISQEDISLVMEEFEDLDVDQSGTLSVTDITLAQSAEIGK</sequence>
<gene>
    <name evidence="1" type="ORF">Vadar_016904</name>
</gene>
<dbReference type="EMBL" id="CM037154">
    <property type="protein sequence ID" value="KAH7860695.1"/>
    <property type="molecule type" value="Genomic_DNA"/>
</dbReference>
<dbReference type="Proteomes" id="UP000828048">
    <property type="component" value="Chromosome 4"/>
</dbReference>
<evidence type="ECO:0000313" key="1">
    <source>
        <dbReference type="EMBL" id="KAH7860695.1"/>
    </source>
</evidence>
<protein>
    <submittedName>
        <fullName evidence="1">Uncharacterized protein</fullName>
    </submittedName>
</protein>
<proteinExistence type="predicted"/>
<keyword evidence="2" id="KW-1185">Reference proteome</keyword>
<comment type="caution">
    <text evidence="1">The sequence shown here is derived from an EMBL/GenBank/DDBJ whole genome shotgun (WGS) entry which is preliminary data.</text>
</comment>
<accession>A0ACB7Z473</accession>
<organism evidence="1 2">
    <name type="scientific">Vaccinium darrowii</name>
    <dbReference type="NCBI Taxonomy" id="229202"/>
    <lineage>
        <taxon>Eukaryota</taxon>
        <taxon>Viridiplantae</taxon>
        <taxon>Streptophyta</taxon>
        <taxon>Embryophyta</taxon>
        <taxon>Tracheophyta</taxon>
        <taxon>Spermatophyta</taxon>
        <taxon>Magnoliopsida</taxon>
        <taxon>eudicotyledons</taxon>
        <taxon>Gunneridae</taxon>
        <taxon>Pentapetalae</taxon>
        <taxon>asterids</taxon>
        <taxon>Ericales</taxon>
        <taxon>Ericaceae</taxon>
        <taxon>Vaccinioideae</taxon>
        <taxon>Vaccinieae</taxon>
        <taxon>Vaccinium</taxon>
    </lineage>
</organism>
<name>A0ACB7Z473_9ERIC</name>
<reference evidence="1 2" key="1">
    <citation type="journal article" date="2021" name="Hortic Res">
        <title>High-quality reference genome and annotation aids understanding of berry development for evergreen blueberry (Vaccinium darrowii).</title>
        <authorList>
            <person name="Yu J."/>
            <person name="Hulse-Kemp A.M."/>
            <person name="Babiker E."/>
            <person name="Staton M."/>
        </authorList>
    </citation>
    <scope>NUCLEOTIDE SEQUENCE [LARGE SCALE GENOMIC DNA]</scope>
    <source>
        <strain evidence="2">cv. NJ 8807/NJ 8810</strain>
        <tissue evidence="1">Young leaf</tissue>
    </source>
</reference>
<evidence type="ECO:0000313" key="2">
    <source>
        <dbReference type="Proteomes" id="UP000828048"/>
    </source>
</evidence>